<sequence>MDAKRILDGLASLEGVILPSTPPSLNEEARRSSSDRNLQNTDGLSRIPAYSQQQQRCSMPTAGRTSVTDPCPFMAPGSLLPASGPTLAFFLQLQPPPPDGISTAVLPPHPQHQSGSWLSRLAACAEPAQRLILPPAPPPSSLHRTANSAEGSGGSVQMAASAVNPRALRNALLLLTFNSGAATLTALAKLHAAATATQGRAALAALQPVPLVARVFGEAVAAADAAGSEQAAMVLLALLAQAGLPMPDDIARTLVIPIAVRLLGGSCAVTAVADAAVTAAAAAATASGTLSSSNLHLRLQQPQQTAHELPSPYPHLPGHPPQQHPACSAPAFIASPPLGCRLAAARLLLHLATSAPNAVPLPPNGAAPSPGPGAVRDCLVAALSA</sequence>
<reference evidence="2 3" key="1">
    <citation type="journal article" date="2021" name="Sci. Rep.">
        <title>Genome sequencing of the multicellular alga Astrephomene provides insights into convergent evolution of germ-soma differentiation.</title>
        <authorList>
            <person name="Yamashita S."/>
            <person name="Yamamoto K."/>
            <person name="Matsuzaki R."/>
            <person name="Suzuki S."/>
            <person name="Yamaguchi H."/>
            <person name="Hirooka S."/>
            <person name="Minakuchi Y."/>
            <person name="Miyagishima S."/>
            <person name="Kawachi M."/>
            <person name="Toyoda A."/>
            <person name="Nozaki H."/>
        </authorList>
    </citation>
    <scope>NUCLEOTIDE SEQUENCE [LARGE SCALE GENOMIC DNA]</scope>
    <source>
        <strain evidence="2 3">NIES-4017</strain>
    </source>
</reference>
<feature type="region of interest" description="Disordered" evidence="1">
    <location>
        <begin position="18"/>
        <end position="64"/>
    </location>
</feature>
<dbReference type="Proteomes" id="UP001054857">
    <property type="component" value="Unassembled WGS sequence"/>
</dbReference>
<name>A0AAD3DGM8_9CHLO</name>
<dbReference type="EMBL" id="BMAR01000001">
    <property type="protein sequence ID" value="GFR40412.1"/>
    <property type="molecule type" value="Genomic_DNA"/>
</dbReference>
<protein>
    <submittedName>
        <fullName evidence="2">Uncharacterized protein</fullName>
    </submittedName>
</protein>
<organism evidence="2 3">
    <name type="scientific">Astrephomene gubernaculifera</name>
    <dbReference type="NCBI Taxonomy" id="47775"/>
    <lineage>
        <taxon>Eukaryota</taxon>
        <taxon>Viridiplantae</taxon>
        <taxon>Chlorophyta</taxon>
        <taxon>core chlorophytes</taxon>
        <taxon>Chlorophyceae</taxon>
        <taxon>CS clade</taxon>
        <taxon>Chlamydomonadales</taxon>
        <taxon>Astrephomenaceae</taxon>
        <taxon>Astrephomene</taxon>
    </lineage>
</organism>
<proteinExistence type="predicted"/>
<accession>A0AAD3DGM8</accession>
<feature type="compositionally biased region" description="Polar residues" evidence="1">
    <location>
        <begin position="50"/>
        <end position="64"/>
    </location>
</feature>
<gene>
    <name evidence="2" type="ORF">Agub_g986</name>
</gene>
<dbReference type="AlphaFoldDB" id="A0AAD3DGM8"/>
<evidence type="ECO:0000256" key="1">
    <source>
        <dbReference type="SAM" id="MobiDB-lite"/>
    </source>
</evidence>
<comment type="caution">
    <text evidence="2">The sequence shown here is derived from an EMBL/GenBank/DDBJ whole genome shotgun (WGS) entry which is preliminary data.</text>
</comment>
<keyword evidence="3" id="KW-1185">Reference proteome</keyword>
<evidence type="ECO:0000313" key="3">
    <source>
        <dbReference type="Proteomes" id="UP001054857"/>
    </source>
</evidence>
<evidence type="ECO:0000313" key="2">
    <source>
        <dbReference type="EMBL" id="GFR40412.1"/>
    </source>
</evidence>